<evidence type="ECO:0000259" key="6">
    <source>
        <dbReference type="SMART" id="SM00965"/>
    </source>
</evidence>
<name>A0A3B0TV93_9ZZZZ</name>
<dbReference type="SMART" id="SM00965">
    <property type="entry name" value="STN"/>
    <property type="match status" value="1"/>
</dbReference>
<proteinExistence type="predicted"/>
<keyword evidence="3" id="KW-0812">Transmembrane</keyword>
<sequence>MKKKLIESCFLSESNGNVLKKMKLFIASFFIGLITVTASTYSQQIKFNFSLNGVTVKEVFKQIEENSEFILFYNEDYVNVDRKVSLNAKESNVEAILDKVFKGTGNTYKIYNRQIVILPEGKKEIPSVIKSWQKQQEKQISGKIINKDGVPLPGATIVIKGTTKGTTSDTNGSFSLEVPDDNTVLVVRFIGYLQKEVKLHGQTEIDIVLQEDLADIGEVVVTALGIKKDAKSLAYSTTQLGGDEFTESREVNLGNALTGKVAGVNVTNAATGVAGSSRVIIRGNTSLTGENQPLYVIDGIPIDNSNLGAPGTTGGRDWGDGLSSINPDDIESLTVLKGSNAAALYGSRASNGVILITTKQGGETKGLGIEFNSNMVFDEVQDYFDVQKEYGHGKKNLKPLTQTEALRGGVKNWGGRLDGTPVMQFDGVKRPYVYTGSKIDQFLQVGHTFSNSLAFSGGDAMKNFRISASDMENKATIPNSGMSRKTFAISANSKISDKFSVSAKIQYSNEVVKNRPRVGSPVNNVNWTLGYMPVSINLEDLKGPTDKLGANADGTELKYSSNAYVQNPYWTAYQVETRDQRDRIIASGVLRYNFTDWLYLQGRIGTDWFASRRRDVTPYGGSADPLGFMSELEIRQRETNAEYILGGDKTFGDFGINAIFGGNWMRKSFEMLGTRGENFIIPFFHSLNNLETQIPVFSQNEIGINSLFGSAGLSYKSILFLTFTGRNDWFSTLAKGNNSVFYPSVGLSAVLSDAFEMPDWLSFAKVRGSYAQVGGGANTPYGTNLTYSLVGDGHLGVGRGFIASRNNIPNPKLKPYLVTEYEAGFDIRLFDNRFGVDFTYYNKRTTNDILDAMVSKATGFSTAKVNVGEMLNSGIEILLTGTPIKGDFRWDVSLNFANNTNKVLKLTEGIDVLTTARARSKRAWIENRIGQSFSSIAGYRQKVINGQKVYSDNGMPVRDNEIVLLGKGVAPISGGLNNNFRYKNFNLSFLLDFRAGGSIYSESNARLLTAGLHKKTIQQPREEGLTLNGVNEAGEAKTFTVAPEKLVDYYWRYSTFITENIIYNSDFIKLRELVFGYTLPRRLLQKTPFSSVNLSLVGRNLLLIYSDVENVDPESAINSSNDQGFEIAAVPPVRSFGFNLKVKF</sequence>
<evidence type="ECO:0000313" key="7">
    <source>
        <dbReference type="EMBL" id="VAW20123.1"/>
    </source>
</evidence>
<dbReference type="InterPro" id="IPR011662">
    <property type="entry name" value="Secretin/TonB_short_N"/>
</dbReference>
<evidence type="ECO:0000256" key="2">
    <source>
        <dbReference type="ARBA" id="ARBA00022448"/>
    </source>
</evidence>
<dbReference type="Gene3D" id="2.40.170.20">
    <property type="entry name" value="TonB-dependent receptor, beta-barrel domain"/>
    <property type="match status" value="1"/>
</dbReference>
<dbReference type="Gene3D" id="2.170.130.10">
    <property type="entry name" value="TonB-dependent receptor, plug domain"/>
    <property type="match status" value="1"/>
</dbReference>
<dbReference type="Pfam" id="PF07660">
    <property type="entry name" value="STN"/>
    <property type="match status" value="1"/>
</dbReference>
<dbReference type="InterPro" id="IPR008969">
    <property type="entry name" value="CarboxyPept-like_regulatory"/>
</dbReference>
<dbReference type="InterPro" id="IPR012910">
    <property type="entry name" value="Plug_dom"/>
</dbReference>
<dbReference type="AlphaFoldDB" id="A0A3B0TV93"/>
<dbReference type="SUPFAM" id="SSF49464">
    <property type="entry name" value="Carboxypeptidase regulatory domain-like"/>
    <property type="match status" value="1"/>
</dbReference>
<evidence type="ECO:0000256" key="5">
    <source>
        <dbReference type="ARBA" id="ARBA00023237"/>
    </source>
</evidence>
<dbReference type="EMBL" id="UOEP01000114">
    <property type="protein sequence ID" value="VAW20123.1"/>
    <property type="molecule type" value="Genomic_DNA"/>
</dbReference>
<dbReference type="InterPro" id="IPR037066">
    <property type="entry name" value="Plug_dom_sf"/>
</dbReference>
<comment type="subcellular location">
    <subcellularLocation>
        <location evidence="1">Cell outer membrane</location>
        <topology evidence="1">Multi-pass membrane protein</topology>
    </subcellularLocation>
</comment>
<dbReference type="GO" id="GO:0009279">
    <property type="term" value="C:cell outer membrane"/>
    <property type="evidence" value="ECO:0007669"/>
    <property type="project" value="UniProtKB-SubCell"/>
</dbReference>
<dbReference type="PROSITE" id="PS52016">
    <property type="entry name" value="TONB_DEPENDENT_REC_3"/>
    <property type="match status" value="1"/>
</dbReference>
<feature type="domain" description="Secretin/TonB short N-terminal" evidence="6">
    <location>
        <begin position="69"/>
        <end position="120"/>
    </location>
</feature>
<dbReference type="NCBIfam" id="TIGR04057">
    <property type="entry name" value="SusC_RagA_signa"/>
    <property type="match status" value="1"/>
</dbReference>
<dbReference type="NCBIfam" id="TIGR04056">
    <property type="entry name" value="OMP_RagA_SusC"/>
    <property type="match status" value="1"/>
</dbReference>
<gene>
    <name evidence="7" type="ORF">MNBD_BACTEROID01-288</name>
</gene>
<dbReference type="InterPro" id="IPR039426">
    <property type="entry name" value="TonB-dep_rcpt-like"/>
</dbReference>
<evidence type="ECO:0000256" key="4">
    <source>
        <dbReference type="ARBA" id="ARBA00023136"/>
    </source>
</evidence>
<dbReference type="Gene3D" id="2.60.40.1120">
    <property type="entry name" value="Carboxypeptidase-like, regulatory domain"/>
    <property type="match status" value="1"/>
</dbReference>
<dbReference type="Pfam" id="PF13715">
    <property type="entry name" value="CarbopepD_reg_2"/>
    <property type="match status" value="1"/>
</dbReference>
<keyword evidence="2" id="KW-0813">Transport</keyword>
<dbReference type="SUPFAM" id="SSF56935">
    <property type="entry name" value="Porins"/>
    <property type="match status" value="1"/>
</dbReference>
<dbReference type="Pfam" id="PF07715">
    <property type="entry name" value="Plug"/>
    <property type="match status" value="1"/>
</dbReference>
<keyword evidence="5" id="KW-0998">Cell outer membrane</keyword>
<protein>
    <submittedName>
        <fullName evidence="7">Outer membrane TonB-dependent transporter, utilization system for glycans and polysaccharides (PUL), SusC family</fullName>
    </submittedName>
</protein>
<organism evidence="7">
    <name type="scientific">hydrothermal vent metagenome</name>
    <dbReference type="NCBI Taxonomy" id="652676"/>
    <lineage>
        <taxon>unclassified sequences</taxon>
        <taxon>metagenomes</taxon>
        <taxon>ecological metagenomes</taxon>
    </lineage>
</organism>
<evidence type="ECO:0000256" key="1">
    <source>
        <dbReference type="ARBA" id="ARBA00004571"/>
    </source>
</evidence>
<dbReference type="InterPro" id="IPR023996">
    <property type="entry name" value="TonB-dep_OMP_SusC/RagA"/>
</dbReference>
<dbReference type="InterPro" id="IPR036942">
    <property type="entry name" value="Beta-barrel_TonB_sf"/>
</dbReference>
<dbReference type="InterPro" id="IPR023997">
    <property type="entry name" value="TonB-dep_OMP_SusC/RagA_CS"/>
</dbReference>
<evidence type="ECO:0000256" key="3">
    <source>
        <dbReference type="ARBA" id="ARBA00022692"/>
    </source>
</evidence>
<reference evidence="7" key="1">
    <citation type="submission" date="2018-06" db="EMBL/GenBank/DDBJ databases">
        <authorList>
            <person name="Zhirakovskaya E."/>
        </authorList>
    </citation>
    <scope>NUCLEOTIDE SEQUENCE</scope>
</reference>
<keyword evidence="4" id="KW-0472">Membrane</keyword>
<accession>A0A3B0TV93</accession>